<organism evidence="4 5">
    <name type="scientific">Undibacterium amnicola</name>
    <dbReference type="NCBI Taxonomy" id="1834038"/>
    <lineage>
        <taxon>Bacteria</taxon>
        <taxon>Pseudomonadati</taxon>
        <taxon>Pseudomonadota</taxon>
        <taxon>Betaproteobacteria</taxon>
        <taxon>Burkholderiales</taxon>
        <taxon>Oxalobacteraceae</taxon>
        <taxon>Undibacterium</taxon>
    </lineage>
</organism>
<evidence type="ECO:0000256" key="2">
    <source>
        <dbReference type="ARBA" id="ARBA00022840"/>
    </source>
</evidence>
<reference evidence="4 5" key="1">
    <citation type="submission" date="2020-08" db="EMBL/GenBank/DDBJ databases">
        <title>Novel species isolated from subtropical streams in China.</title>
        <authorList>
            <person name="Lu H."/>
        </authorList>
    </citation>
    <scope>NUCLEOTIDE SEQUENCE [LARGE SCALE GENOMIC DNA]</scope>
    <source>
        <strain evidence="4 5">KCTC 52442</strain>
    </source>
</reference>
<keyword evidence="5" id="KW-1185">Reference proteome</keyword>
<accession>A0ABR6XQU4</accession>
<evidence type="ECO:0000259" key="3">
    <source>
        <dbReference type="Pfam" id="PF06414"/>
    </source>
</evidence>
<name>A0ABR6XQU4_9BURK</name>
<keyword evidence="2" id="KW-0067">ATP-binding</keyword>
<feature type="domain" description="Zeta toxin" evidence="3">
    <location>
        <begin position="5"/>
        <end position="103"/>
    </location>
</feature>
<proteinExistence type="predicted"/>
<comment type="caution">
    <text evidence="4">The sequence shown here is derived from an EMBL/GenBank/DDBJ whole genome shotgun (WGS) entry which is preliminary data.</text>
</comment>
<dbReference type="PANTHER" id="PTHR39206:SF1">
    <property type="entry name" value="SLL8004 PROTEIN"/>
    <property type="match status" value="1"/>
</dbReference>
<sequence>MLRRLDELAASGRSFAFESTLSSRTFSVFLKKLKAQGYRINLCYVWLDSIALAQERVALRVKMGGHNIPPDVIARRYARSIQNFRDLYLPIADRWRVYDNSNESNSRLIARGGEEINTDIYEEDAWKTIQTM</sequence>
<dbReference type="InterPro" id="IPR027417">
    <property type="entry name" value="P-loop_NTPase"/>
</dbReference>
<gene>
    <name evidence="4" type="ORF">H8K33_10155</name>
</gene>
<dbReference type="Proteomes" id="UP000643610">
    <property type="component" value="Unassembled WGS sequence"/>
</dbReference>
<dbReference type="InterPro" id="IPR010488">
    <property type="entry name" value="Zeta_toxin_domain"/>
</dbReference>
<dbReference type="EMBL" id="JACOFU010000003">
    <property type="protein sequence ID" value="MBC3831870.1"/>
    <property type="molecule type" value="Genomic_DNA"/>
</dbReference>
<dbReference type="Gene3D" id="3.40.50.300">
    <property type="entry name" value="P-loop containing nucleotide triphosphate hydrolases"/>
    <property type="match status" value="1"/>
</dbReference>
<dbReference type="Pfam" id="PF06414">
    <property type="entry name" value="Zeta_toxin"/>
    <property type="match status" value="1"/>
</dbReference>
<keyword evidence="1" id="KW-0547">Nucleotide-binding</keyword>
<dbReference type="PANTHER" id="PTHR39206">
    <property type="entry name" value="SLL8004 PROTEIN"/>
    <property type="match status" value="1"/>
</dbReference>
<evidence type="ECO:0000313" key="5">
    <source>
        <dbReference type="Proteomes" id="UP000643610"/>
    </source>
</evidence>
<evidence type="ECO:0000256" key="1">
    <source>
        <dbReference type="ARBA" id="ARBA00022741"/>
    </source>
</evidence>
<protein>
    <submittedName>
        <fullName evidence="4">Zeta toxin family protein</fullName>
    </submittedName>
</protein>
<evidence type="ECO:0000313" key="4">
    <source>
        <dbReference type="EMBL" id="MBC3831870.1"/>
    </source>
</evidence>